<evidence type="ECO:0000259" key="12">
    <source>
        <dbReference type="PROSITE" id="PS50262"/>
    </source>
</evidence>
<keyword evidence="4 11" id="KW-1133">Transmembrane helix</keyword>
<evidence type="ECO:0000256" key="10">
    <source>
        <dbReference type="SAM" id="MobiDB-lite"/>
    </source>
</evidence>
<feature type="transmembrane region" description="Helical" evidence="11">
    <location>
        <begin position="153"/>
        <end position="175"/>
    </location>
</feature>
<evidence type="ECO:0000313" key="13">
    <source>
        <dbReference type="EMBL" id="CAJ0942208.1"/>
    </source>
</evidence>
<keyword evidence="14" id="KW-1185">Reference proteome</keyword>
<keyword evidence="5 9" id="KW-0297">G-protein coupled receptor</keyword>
<protein>
    <recommendedName>
        <fullName evidence="12">G-protein coupled receptors family 1 profile domain-containing protein</fullName>
    </recommendedName>
</protein>
<keyword evidence="6 11" id="KW-0472">Membrane</keyword>
<dbReference type="Pfam" id="PF00001">
    <property type="entry name" value="7tm_1"/>
    <property type="match status" value="2"/>
</dbReference>
<feature type="transmembrane region" description="Helical" evidence="11">
    <location>
        <begin position="43"/>
        <end position="63"/>
    </location>
</feature>
<dbReference type="Proteomes" id="UP001176940">
    <property type="component" value="Unassembled WGS sequence"/>
</dbReference>
<evidence type="ECO:0000313" key="14">
    <source>
        <dbReference type="Proteomes" id="UP001176940"/>
    </source>
</evidence>
<dbReference type="InterPro" id="IPR000276">
    <property type="entry name" value="GPCR_Rhodpsn"/>
</dbReference>
<evidence type="ECO:0000256" key="5">
    <source>
        <dbReference type="ARBA" id="ARBA00023040"/>
    </source>
</evidence>
<feature type="transmembrane region" description="Helical" evidence="11">
    <location>
        <begin position="124"/>
        <end position="147"/>
    </location>
</feature>
<evidence type="ECO:0000256" key="6">
    <source>
        <dbReference type="ARBA" id="ARBA00023136"/>
    </source>
</evidence>
<evidence type="ECO:0000256" key="2">
    <source>
        <dbReference type="ARBA" id="ARBA00022475"/>
    </source>
</evidence>
<keyword evidence="3 9" id="KW-0812">Transmembrane</keyword>
<keyword evidence="2" id="KW-1003">Cell membrane</keyword>
<feature type="transmembrane region" description="Helical" evidence="11">
    <location>
        <begin position="227"/>
        <end position="245"/>
    </location>
</feature>
<feature type="region of interest" description="Disordered" evidence="10">
    <location>
        <begin position="280"/>
        <end position="320"/>
    </location>
</feature>
<feature type="transmembrane region" description="Helical" evidence="11">
    <location>
        <begin position="187"/>
        <end position="207"/>
    </location>
</feature>
<evidence type="ECO:0000256" key="1">
    <source>
        <dbReference type="ARBA" id="ARBA00004651"/>
    </source>
</evidence>
<dbReference type="InterPro" id="IPR017452">
    <property type="entry name" value="GPCR_Rhodpsn_7TM"/>
</dbReference>
<evidence type="ECO:0000256" key="8">
    <source>
        <dbReference type="ARBA" id="ARBA00023224"/>
    </source>
</evidence>
<accession>A0ABN9LI36</accession>
<feature type="domain" description="G-protein coupled receptors family 1 profile" evidence="12">
    <location>
        <begin position="24"/>
        <end position="242"/>
    </location>
</feature>
<dbReference type="EMBL" id="CAUEEQ010019827">
    <property type="protein sequence ID" value="CAJ0942208.1"/>
    <property type="molecule type" value="Genomic_DNA"/>
</dbReference>
<dbReference type="SUPFAM" id="SSF81321">
    <property type="entry name" value="Family A G protein-coupled receptor-like"/>
    <property type="match status" value="1"/>
</dbReference>
<dbReference type="Gene3D" id="1.20.1070.10">
    <property type="entry name" value="Rhodopsin 7-helix transmembrane proteins"/>
    <property type="match status" value="2"/>
</dbReference>
<name>A0ABN9LI36_9NEOB</name>
<keyword evidence="7 9" id="KW-0675">Receptor</keyword>
<gene>
    <name evidence="13" type="ORF">RIMI_LOCUS9520946</name>
</gene>
<comment type="caution">
    <text evidence="13">The sequence shown here is derived from an EMBL/GenBank/DDBJ whole genome shotgun (WGS) entry which is preliminary data.</text>
</comment>
<comment type="similarity">
    <text evidence="9">Belongs to the G-protein coupled receptor 1 family.</text>
</comment>
<organism evidence="13 14">
    <name type="scientific">Ranitomeya imitator</name>
    <name type="common">mimic poison frog</name>
    <dbReference type="NCBI Taxonomy" id="111125"/>
    <lineage>
        <taxon>Eukaryota</taxon>
        <taxon>Metazoa</taxon>
        <taxon>Chordata</taxon>
        <taxon>Craniata</taxon>
        <taxon>Vertebrata</taxon>
        <taxon>Euteleostomi</taxon>
        <taxon>Amphibia</taxon>
        <taxon>Batrachia</taxon>
        <taxon>Anura</taxon>
        <taxon>Neobatrachia</taxon>
        <taxon>Hyloidea</taxon>
        <taxon>Dendrobatidae</taxon>
        <taxon>Dendrobatinae</taxon>
        <taxon>Ranitomeya</taxon>
    </lineage>
</organism>
<dbReference type="PRINTS" id="PR00237">
    <property type="entry name" value="GPCRRHODOPSN"/>
</dbReference>
<dbReference type="PROSITE" id="PS50262">
    <property type="entry name" value="G_PROTEIN_RECEP_F1_2"/>
    <property type="match status" value="1"/>
</dbReference>
<dbReference type="PANTHER" id="PTHR45822">
    <property type="entry name" value="FREE FATTY ACID RECEPTOR 2-RELATED"/>
    <property type="match status" value="1"/>
</dbReference>
<evidence type="ECO:0000256" key="11">
    <source>
        <dbReference type="SAM" id="Phobius"/>
    </source>
</evidence>
<evidence type="ECO:0000256" key="4">
    <source>
        <dbReference type="ARBA" id="ARBA00022989"/>
    </source>
</evidence>
<sequence length="320" mass="36304">MSSTVYTPLVLFVYILAFVTGVPSNLLAFHTFLVKVRQKPSPIVLFLLNLTLSDLLLLLILPFKMVEAASGMTWPMPRFLCPIVVWVYYCCFYVSSLFLTAVSIERYLGVAYPMKYKVSRITVYAIWFCGFIWGFSALHGSIPFIVITVLPRSLLMFCVPFMITIFCYFNFVRLLSSMSKIGRKKKSRAICLALATLFNFAICFAPYNISHIVGFIQNKSPRWRDYALLLSTLNASIDPIVFYYSSTDVQRTFLKCFQGIRRKQCIQDANEAQVELSQISEVDSPSPMSGWAHGPRASVKETGQPRAYPTLPISDQGMKL</sequence>
<dbReference type="PANTHER" id="PTHR45822:SF5">
    <property type="entry name" value="FREE FATTY ACID RECEPTOR 2"/>
    <property type="match status" value="1"/>
</dbReference>
<dbReference type="InterPro" id="IPR013312">
    <property type="entry name" value="GPR40-rel_orph"/>
</dbReference>
<evidence type="ECO:0000256" key="7">
    <source>
        <dbReference type="ARBA" id="ARBA00023170"/>
    </source>
</evidence>
<reference evidence="13" key="1">
    <citation type="submission" date="2023-07" db="EMBL/GenBank/DDBJ databases">
        <authorList>
            <person name="Stuckert A."/>
        </authorList>
    </citation>
    <scope>NUCLEOTIDE SEQUENCE</scope>
</reference>
<evidence type="ECO:0000256" key="9">
    <source>
        <dbReference type="RuleBase" id="RU000688"/>
    </source>
</evidence>
<feature type="transmembrane region" description="Helical" evidence="11">
    <location>
        <begin position="83"/>
        <end position="104"/>
    </location>
</feature>
<evidence type="ECO:0000256" key="3">
    <source>
        <dbReference type="ARBA" id="ARBA00022692"/>
    </source>
</evidence>
<feature type="transmembrane region" description="Helical" evidence="11">
    <location>
        <begin position="12"/>
        <end position="34"/>
    </location>
</feature>
<dbReference type="PROSITE" id="PS00237">
    <property type="entry name" value="G_PROTEIN_RECEP_F1_1"/>
    <property type="match status" value="1"/>
</dbReference>
<keyword evidence="8 9" id="KW-0807">Transducer</keyword>
<comment type="subcellular location">
    <subcellularLocation>
        <location evidence="1">Cell membrane</location>
        <topology evidence="1">Multi-pass membrane protein</topology>
    </subcellularLocation>
</comment>
<dbReference type="PRINTS" id="PR01904">
    <property type="entry name" value="GPR40FAMILY"/>
</dbReference>
<proteinExistence type="inferred from homology"/>